<dbReference type="RefSeq" id="WP_166986921.1">
    <property type="nucleotide sequence ID" value="NZ_CP061169.1"/>
</dbReference>
<proteinExistence type="inferred from homology"/>
<evidence type="ECO:0000313" key="11">
    <source>
        <dbReference type="EMBL" id="QPZ38284.1"/>
    </source>
</evidence>
<evidence type="ECO:0000256" key="3">
    <source>
        <dbReference type="ARBA" id="ARBA00022448"/>
    </source>
</evidence>
<dbReference type="InterPro" id="IPR010065">
    <property type="entry name" value="AA_ABC_transptr_permease_3TM"/>
</dbReference>
<evidence type="ECO:0000256" key="6">
    <source>
        <dbReference type="ARBA" id="ARBA00022970"/>
    </source>
</evidence>
<dbReference type="PANTHER" id="PTHR30614:SF20">
    <property type="entry name" value="GLUTAMINE TRANSPORT SYSTEM PERMEASE PROTEIN GLNP"/>
    <property type="match status" value="1"/>
</dbReference>
<sequence length="222" mass="24668">MSSWEQIWEFRDLLLEGFFATFVLTVVSILTSTVLGFLVGLGRYARVPVLDLLLRVYLEVFRGTPLLVQLLFIYFGAAYLQLEGVTVFIAALIGMTLYQGAYISEIFRAGFESVNAGQREAATTLGMSRLSITKNVVFPQTLPVVLAPLFGQYLTLVKNTALASTISYYDIVRQGQVIINHGANSFDVYLVVAAMFFIISFPLSLAARALEKRSVTRRERAA</sequence>
<dbReference type="EMBL" id="CP061169">
    <property type="protein sequence ID" value="QPZ38284.1"/>
    <property type="molecule type" value="Genomic_DNA"/>
</dbReference>
<evidence type="ECO:0000256" key="1">
    <source>
        <dbReference type="ARBA" id="ARBA00004651"/>
    </source>
</evidence>
<comment type="subcellular location">
    <subcellularLocation>
        <location evidence="1 9">Cell membrane</location>
        <topology evidence="1 9">Multi-pass membrane protein</topology>
    </subcellularLocation>
</comment>
<evidence type="ECO:0000256" key="7">
    <source>
        <dbReference type="ARBA" id="ARBA00022989"/>
    </source>
</evidence>
<keyword evidence="5 9" id="KW-0812">Transmembrane</keyword>
<keyword evidence="8 9" id="KW-0472">Membrane</keyword>
<dbReference type="InterPro" id="IPR000515">
    <property type="entry name" value="MetI-like"/>
</dbReference>
<dbReference type="NCBIfam" id="TIGR01726">
    <property type="entry name" value="HEQRo_perm_3TM"/>
    <property type="match status" value="1"/>
</dbReference>
<evidence type="ECO:0000256" key="8">
    <source>
        <dbReference type="ARBA" id="ARBA00023136"/>
    </source>
</evidence>
<keyword evidence="12" id="KW-1185">Reference proteome</keyword>
<dbReference type="PANTHER" id="PTHR30614">
    <property type="entry name" value="MEMBRANE COMPONENT OF AMINO ACID ABC TRANSPORTER"/>
    <property type="match status" value="1"/>
</dbReference>
<comment type="similarity">
    <text evidence="2">Belongs to the binding-protein-dependent transport system permease family. HisMQ subfamily.</text>
</comment>
<dbReference type="CDD" id="cd06261">
    <property type="entry name" value="TM_PBP2"/>
    <property type="match status" value="1"/>
</dbReference>
<dbReference type="Pfam" id="PF00528">
    <property type="entry name" value="BPD_transp_1"/>
    <property type="match status" value="1"/>
</dbReference>
<accession>A0ABX6YI64</accession>
<reference evidence="11 12" key="1">
    <citation type="submission" date="2020-12" db="EMBL/GenBank/DDBJ databases">
        <title>Microbacterium sp. HY060.</title>
        <authorList>
            <person name="Zhou J."/>
        </authorList>
    </citation>
    <scope>NUCLEOTIDE SEQUENCE [LARGE SCALE GENOMIC DNA]</scope>
    <source>
        <strain evidence="11 12">HY60</strain>
    </source>
</reference>
<evidence type="ECO:0000256" key="2">
    <source>
        <dbReference type="ARBA" id="ARBA00010072"/>
    </source>
</evidence>
<keyword evidence="4" id="KW-1003">Cell membrane</keyword>
<evidence type="ECO:0000259" key="10">
    <source>
        <dbReference type="PROSITE" id="PS50928"/>
    </source>
</evidence>
<dbReference type="Gene3D" id="1.10.3720.10">
    <property type="entry name" value="MetI-like"/>
    <property type="match status" value="1"/>
</dbReference>
<feature type="transmembrane region" description="Helical" evidence="9">
    <location>
        <begin position="18"/>
        <end position="39"/>
    </location>
</feature>
<dbReference type="InterPro" id="IPR035906">
    <property type="entry name" value="MetI-like_sf"/>
</dbReference>
<organism evidence="11 12">
    <name type="scientific">Paramicrobacterium chengjingii</name>
    <dbReference type="NCBI Taxonomy" id="2769067"/>
    <lineage>
        <taxon>Bacteria</taxon>
        <taxon>Bacillati</taxon>
        <taxon>Actinomycetota</taxon>
        <taxon>Actinomycetes</taxon>
        <taxon>Micrococcales</taxon>
        <taxon>Microbacteriaceae</taxon>
        <taxon>Paramicrobacterium</taxon>
    </lineage>
</organism>
<evidence type="ECO:0000313" key="12">
    <source>
        <dbReference type="Proteomes" id="UP000662814"/>
    </source>
</evidence>
<feature type="transmembrane region" description="Helical" evidence="9">
    <location>
        <begin position="188"/>
        <end position="210"/>
    </location>
</feature>
<feature type="domain" description="ABC transmembrane type-1" evidence="10">
    <location>
        <begin position="18"/>
        <end position="207"/>
    </location>
</feature>
<evidence type="ECO:0000256" key="5">
    <source>
        <dbReference type="ARBA" id="ARBA00022692"/>
    </source>
</evidence>
<keyword evidence="3 9" id="KW-0813">Transport</keyword>
<gene>
    <name evidence="11" type="ORF">HCR76_16090</name>
</gene>
<dbReference type="SUPFAM" id="SSF161098">
    <property type="entry name" value="MetI-like"/>
    <property type="match status" value="1"/>
</dbReference>
<keyword evidence="6" id="KW-0029">Amino-acid transport</keyword>
<name>A0ABX6YI64_9MICO</name>
<evidence type="ECO:0000256" key="4">
    <source>
        <dbReference type="ARBA" id="ARBA00022475"/>
    </source>
</evidence>
<dbReference type="Proteomes" id="UP000662814">
    <property type="component" value="Chromosome"/>
</dbReference>
<protein>
    <submittedName>
        <fullName evidence="11">Amino acid ABC transporter permease</fullName>
    </submittedName>
</protein>
<dbReference type="InterPro" id="IPR043429">
    <property type="entry name" value="ArtM/GltK/GlnP/TcyL/YhdX-like"/>
</dbReference>
<evidence type="ECO:0000256" key="9">
    <source>
        <dbReference type="RuleBase" id="RU363032"/>
    </source>
</evidence>
<keyword evidence="7 9" id="KW-1133">Transmembrane helix</keyword>
<dbReference type="PROSITE" id="PS50928">
    <property type="entry name" value="ABC_TM1"/>
    <property type="match status" value="1"/>
</dbReference>